<dbReference type="RefSeq" id="WP_068487403.1">
    <property type="nucleotide sequence ID" value="NZ_CP018760.1"/>
</dbReference>
<dbReference type="KEGG" id="mart:BTR34_05965"/>
<dbReference type="Proteomes" id="UP000092164">
    <property type="component" value="Unassembled WGS sequence"/>
</dbReference>
<evidence type="ECO:0000256" key="1">
    <source>
        <dbReference type="SAM" id="Phobius"/>
    </source>
</evidence>
<feature type="transmembrane region" description="Helical" evidence="1">
    <location>
        <begin position="7"/>
        <end position="24"/>
    </location>
</feature>
<comment type="caution">
    <text evidence="2">The sequence shown here is derived from an EMBL/GenBank/DDBJ whole genome shotgun (WGS) entry which is preliminary data.</text>
</comment>
<protein>
    <submittedName>
        <fullName evidence="2">Uncharacterized protein</fullName>
    </submittedName>
</protein>
<dbReference type="STRING" id="1836467.BTR34_05965"/>
<feature type="transmembrane region" description="Helical" evidence="1">
    <location>
        <begin position="39"/>
        <end position="58"/>
    </location>
</feature>
<sequence length="72" mass="8967">MINILRYTEYIYVIVAGFSIYKIFTDWNSDWSSEDSKVYFYFFFAAVSLGMFLFRRNYRKKFEQRKRDNKNQ</sequence>
<keyword evidence="1" id="KW-0472">Membrane</keyword>
<gene>
    <name evidence="2" type="ORF">A9200_12195</name>
</gene>
<keyword evidence="1" id="KW-1133">Transmembrane helix</keyword>
<dbReference type="OrthoDB" id="1151040at2"/>
<reference evidence="3" key="1">
    <citation type="submission" date="2016-06" db="EMBL/GenBank/DDBJ databases">
        <authorList>
            <person name="Zhan P."/>
        </authorList>
    </citation>
    <scope>NUCLEOTIDE SEQUENCE [LARGE SCALE GENOMIC DNA]</scope>
    <source>
        <strain evidence="3">T28</strain>
    </source>
</reference>
<organism evidence="2 3">
    <name type="scientific">Maribacter hydrothermalis</name>
    <dbReference type="NCBI Taxonomy" id="1836467"/>
    <lineage>
        <taxon>Bacteria</taxon>
        <taxon>Pseudomonadati</taxon>
        <taxon>Bacteroidota</taxon>
        <taxon>Flavobacteriia</taxon>
        <taxon>Flavobacteriales</taxon>
        <taxon>Flavobacteriaceae</taxon>
        <taxon>Maribacter</taxon>
    </lineage>
</organism>
<accession>A0A1B7YXV2</accession>
<keyword evidence="1" id="KW-0812">Transmembrane</keyword>
<dbReference type="EMBL" id="LZFP01000052">
    <property type="protein sequence ID" value="OBR35321.1"/>
    <property type="molecule type" value="Genomic_DNA"/>
</dbReference>
<proteinExistence type="predicted"/>
<keyword evidence="3" id="KW-1185">Reference proteome</keyword>
<name>A0A1B7YXV2_9FLAO</name>
<dbReference type="AlphaFoldDB" id="A0A1B7YXV2"/>
<evidence type="ECO:0000313" key="2">
    <source>
        <dbReference type="EMBL" id="OBR35321.1"/>
    </source>
</evidence>
<evidence type="ECO:0000313" key="3">
    <source>
        <dbReference type="Proteomes" id="UP000092164"/>
    </source>
</evidence>